<accession>A0A1M5XRV2</accession>
<organism evidence="1 2">
    <name type="scientific">Pollutimonas bauzanensis</name>
    <dbReference type="NCBI Taxonomy" id="658167"/>
    <lineage>
        <taxon>Bacteria</taxon>
        <taxon>Pseudomonadati</taxon>
        <taxon>Pseudomonadota</taxon>
        <taxon>Betaproteobacteria</taxon>
        <taxon>Burkholderiales</taxon>
        <taxon>Alcaligenaceae</taxon>
        <taxon>Pollutimonas</taxon>
    </lineage>
</organism>
<evidence type="ECO:0000313" key="2">
    <source>
        <dbReference type="Proteomes" id="UP000184226"/>
    </source>
</evidence>
<dbReference type="Proteomes" id="UP000184226">
    <property type="component" value="Unassembled WGS sequence"/>
</dbReference>
<keyword evidence="2" id="KW-1185">Reference proteome</keyword>
<name>A0A1M5XRV2_9BURK</name>
<dbReference type="EMBL" id="FQXE01000007">
    <property type="protein sequence ID" value="SHI02555.1"/>
    <property type="molecule type" value="Genomic_DNA"/>
</dbReference>
<gene>
    <name evidence="1" type="ORF">SAMN04488135_107102</name>
</gene>
<dbReference type="STRING" id="658167.SAMN04488135_107102"/>
<protein>
    <submittedName>
        <fullName evidence="1">Uncharacterized protein</fullName>
    </submittedName>
</protein>
<reference evidence="1 2" key="1">
    <citation type="submission" date="2016-11" db="EMBL/GenBank/DDBJ databases">
        <authorList>
            <person name="Jaros S."/>
            <person name="Januszkiewicz K."/>
            <person name="Wedrychowicz H."/>
        </authorList>
    </citation>
    <scope>NUCLEOTIDE SEQUENCE [LARGE SCALE GENOMIC DNA]</scope>
    <source>
        <strain evidence="1 2">CGMCC 1.10190</strain>
    </source>
</reference>
<proteinExistence type="predicted"/>
<evidence type="ECO:0000313" key="1">
    <source>
        <dbReference type="EMBL" id="SHI02555.1"/>
    </source>
</evidence>
<dbReference type="AlphaFoldDB" id="A0A1M5XRV2"/>
<dbReference type="RefSeq" id="WP_073103983.1">
    <property type="nucleotide sequence ID" value="NZ_FQXE01000007.1"/>
</dbReference>
<sequence>MIESIIRLLADSARYFGIAGMNPAPARVAAGPVMDRMKFIGARSASAGPLSAQLPFLGKNHAKDVGLRDAAITR</sequence>